<name>A0A3L8SRG8_CHLGU</name>
<gene>
    <name evidence="1" type="ORF">DV515_00003931</name>
</gene>
<dbReference type="AlphaFoldDB" id="A0A3L8SRG8"/>
<dbReference type="Proteomes" id="UP000276834">
    <property type="component" value="Unassembled WGS sequence"/>
</dbReference>
<dbReference type="EMBL" id="QUSF01000008">
    <property type="protein sequence ID" value="RLW06879.1"/>
    <property type="molecule type" value="Genomic_DNA"/>
</dbReference>
<accession>A0A3L8SRG8</accession>
<dbReference type="OrthoDB" id="10477626at2759"/>
<keyword evidence="2" id="KW-1185">Reference proteome</keyword>
<protein>
    <submittedName>
        <fullName evidence="1">Uncharacterized protein</fullName>
    </submittedName>
</protein>
<sequence length="80" mass="8696">MCLYHLSTSLFPPAFAGPSTAASLSHCRNRSGNSERNLWTASNEIEARADESFEVFSSGRSSMSFGGGTRICSFVAQYYS</sequence>
<evidence type="ECO:0000313" key="2">
    <source>
        <dbReference type="Proteomes" id="UP000276834"/>
    </source>
</evidence>
<reference evidence="1 2" key="1">
    <citation type="journal article" date="2018" name="Proc. R. Soc. B">
        <title>A non-coding region near Follistatin controls head colour polymorphism in the Gouldian finch.</title>
        <authorList>
            <person name="Toomey M.B."/>
            <person name="Marques C.I."/>
            <person name="Andrade P."/>
            <person name="Araujo P.M."/>
            <person name="Sabatino S."/>
            <person name="Gazda M.A."/>
            <person name="Afonso S."/>
            <person name="Lopes R.J."/>
            <person name="Corbo J.C."/>
            <person name="Carneiro M."/>
        </authorList>
    </citation>
    <scope>NUCLEOTIDE SEQUENCE [LARGE SCALE GENOMIC DNA]</scope>
    <source>
        <strain evidence="1">Red01</strain>
        <tissue evidence="1">Muscle</tissue>
    </source>
</reference>
<proteinExistence type="predicted"/>
<evidence type="ECO:0000313" key="1">
    <source>
        <dbReference type="EMBL" id="RLW06879.1"/>
    </source>
</evidence>
<comment type="caution">
    <text evidence="1">The sequence shown here is derived from an EMBL/GenBank/DDBJ whole genome shotgun (WGS) entry which is preliminary data.</text>
</comment>
<organism evidence="1 2">
    <name type="scientific">Chloebia gouldiae</name>
    <name type="common">Gouldian finch</name>
    <name type="synonym">Erythrura gouldiae</name>
    <dbReference type="NCBI Taxonomy" id="44316"/>
    <lineage>
        <taxon>Eukaryota</taxon>
        <taxon>Metazoa</taxon>
        <taxon>Chordata</taxon>
        <taxon>Craniata</taxon>
        <taxon>Vertebrata</taxon>
        <taxon>Euteleostomi</taxon>
        <taxon>Archelosauria</taxon>
        <taxon>Archosauria</taxon>
        <taxon>Dinosauria</taxon>
        <taxon>Saurischia</taxon>
        <taxon>Theropoda</taxon>
        <taxon>Coelurosauria</taxon>
        <taxon>Aves</taxon>
        <taxon>Neognathae</taxon>
        <taxon>Neoaves</taxon>
        <taxon>Telluraves</taxon>
        <taxon>Australaves</taxon>
        <taxon>Passeriformes</taxon>
        <taxon>Passeroidea</taxon>
        <taxon>Passeridae</taxon>
        <taxon>Chloebia</taxon>
    </lineage>
</organism>